<sequence>MQILEANFTHDDIQHILTIRILMAPQEDNILFYYNRQGTWDLVPLSIWMLFWKKNMQNSFTKKTFYFPLDGAKKSSTLQ</sequence>
<evidence type="ECO:0000313" key="2">
    <source>
        <dbReference type="Proteomes" id="UP000091857"/>
    </source>
</evidence>
<evidence type="ECO:0000313" key="1">
    <source>
        <dbReference type="EMBL" id="KAG8654780.1"/>
    </source>
</evidence>
<dbReference type="Proteomes" id="UP000091857">
    <property type="component" value="Chromosome 5"/>
</dbReference>
<gene>
    <name evidence="1" type="ORF">MANES_05G175601v8</name>
</gene>
<keyword evidence="2" id="KW-1185">Reference proteome</keyword>
<comment type="caution">
    <text evidence="1">The sequence shown here is derived from an EMBL/GenBank/DDBJ whole genome shotgun (WGS) entry which is preliminary data.</text>
</comment>
<proteinExistence type="predicted"/>
<accession>A0ACB7HR56</accession>
<organism evidence="1 2">
    <name type="scientific">Manihot esculenta</name>
    <name type="common">Cassava</name>
    <name type="synonym">Jatropha manihot</name>
    <dbReference type="NCBI Taxonomy" id="3983"/>
    <lineage>
        <taxon>Eukaryota</taxon>
        <taxon>Viridiplantae</taxon>
        <taxon>Streptophyta</taxon>
        <taxon>Embryophyta</taxon>
        <taxon>Tracheophyta</taxon>
        <taxon>Spermatophyta</taxon>
        <taxon>Magnoliopsida</taxon>
        <taxon>eudicotyledons</taxon>
        <taxon>Gunneridae</taxon>
        <taxon>Pentapetalae</taxon>
        <taxon>rosids</taxon>
        <taxon>fabids</taxon>
        <taxon>Malpighiales</taxon>
        <taxon>Euphorbiaceae</taxon>
        <taxon>Crotonoideae</taxon>
        <taxon>Manihoteae</taxon>
        <taxon>Manihot</taxon>
    </lineage>
</organism>
<name>A0ACB7HR56_MANES</name>
<dbReference type="EMBL" id="CM004391">
    <property type="protein sequence ID" value="KAG8654780.1"/>
    <property type="molecule type" value="Genomic_DNA"/>
</dbReference>
<reference evidence="2" key="1">
    <citation type="journal article" date="2016" name="Nat. Biotechnol.">
        <title>Sequencing wild and cultivated cassava and related species reveals extensive interspecific hybridization and genetic diversity.</title>
        <authorList>
            <person name="Bredeson J.V."/>
            <person name="Lyons J.B."/>
            <person name="Prochnik S.E."/>
            <person name="Wu G.A."/>
            <person name="Ha C.M."/>
            <person name="Edsinger-Gonzales E."/>
            <person name="Grimwood J."/>
            <person name="Schmutz J."/>
            <person name="Rabbi I.Y."/>
            <person name="Egesi C."/>
            <person name="Nauluvula P."/>
            <person name="Lebot V."/>
            <person name="Ndunguru J."/>
            <person name="Mkamilo G."/>
            <person name="Bart R.S."/>
            <person name="Setter T.L."/>
            <person name="Gleadow R.M."/>
            <person name="Kulakow P."/>
            <person name="Ferguson M.E."/>
            <person name="Rounsley S."/>
            <person name="Rokhsar D.S."/>
        </authorList>
    </citation>
    <scope>NUCLEOTIDE SEQUENCE [LARGE SCALE GENOMIC DNA]</scope>
    <source>
        <strain evidence="2">cv. AM560-2</strain>
    </source>
</reference>
<protein>
    <submittedName>
        <fullName evidence="1">Uncharacterized protein</fullName>
    </submittedName>
</protein>